<dbReference type="SUPFAM" id="SSF48179">
    <property type="entry name" value="6-phosphogluconate dehydrogenase C-terminal domain-like"/>
    <property type="match status" value="2"/>
</dbReference>
<dbReference type="InterPro" id="IPR008927">
    <property type="entry name" value="6-PGluconate_DH-like_C_sf"/>
</dbReference>
<dbReference type="Gene3D" id="3.40.50.720">
    <property type="entry name" value="NAD(P)-binding Rossmann-like Domain"/>
    <property type="match status" value="1"/>
</dbReference>
<dbReference type="GO" id="GO:0016042">
    <property type="term" value="P:lipid catabolic process"/>
    <property type="evidence" value="ECO:0007669"/>
    <property type="project" value="UniProtKB-KW"/>
</dbReference>
<dbReference type="Gene3D" id="3.90.226.10">
    <property type="entry name" value="2-enoyl-CoA Hydratase, Chain A, domain 1"/>
    <property type="match status" value="1"/>
</dbReference>
<evidence type="ECO:0000259" key="12">
    <source>
        <dbReference type="Pfam" id="PF02737"/>
    </source>
</evidence>
<comment type="pathway">
    <text evidence="1">Lipid metabolism; fatty acid beta-oxidation.</text>
</comment>
<name>A0A928Z3X2_9CYAN</name>
<dbReference type="RefSeq" id="WP_264325957.1">
    <property type="nucleotide sequence ID" value="NZ_JADEXQ010000053.1"/>
</dbReference>
<dbReference type="Gene3D" id="1.10.1040.50">
    <property type="match status" value="1"/>
</dbReference>
<dbReference type="GO" id="GO:0070403">
    <property type="term" value="F:NAD+ binding"/>
    <property type="evidence" value="ECO:0007669"/>
    <property type="project" value="InterPro"/>
</dbReference>
<evidence type="ECO:0000256" key="3">
    <source>
        <dbReference type="ARBA" id="ARBA00022832"/>
    </source>
</evidence>
<dbReference type="Proteomes" id="UP000625316">
    <property type="component" value="Unassembled WGS sequence"/>
</dbReference>
<reference evidence="13" key="1">
    <citation type="submission" date="2020-10" db="EMBL/GenBank/DDBJ databases">
        <authorList>
            <person name="Castelo-Branco R."/>
            <person name="Eusebio N."/>
            <person name="Adriana R."/>
            <person name="Vieira A."/>
            <person name="Brugerolle De Fraissinette N."/>
            <person name="Rezende De Castro R."/>
            <person name="Schneider M.P."/>
            <person name="Vasconcelos V."/>
            <person name="Leao P.N."/>
        </authorList>
    </citation>
    <scope>NUCLEOTIDE SEQUENCE</scope>
    <source>
        <strain evidence="13">LEGE 11480</strain>
    </source>
</reference>
<keyword evidence="10" id="KW-0732">Signal</keyword>
<organism evidence="13 14">
    <name type="scientific">Romeriopsis navalis LEGE 11480</name>
    <dbReference type="NCBI Taxonomy" id="2777977"/>
    <lineage>
        <taxon>Bacteria</taxon>
        <taxon>Bacillati</taxon>
        <taxon>Cyanobacteriota</taxon>
        <taxon>Cyanophyceae</taxon>
        <taxon>Leptolyngbyales</taxon>
        <taxon>Leptolyngbyaceae</taxon>
        <taxon>Romeriopsis</taxon>
        <taxon>Romeriopsis navalis</taxon>
    </lineage>
</organism>
<evidence type="ECO:0000256" key="4">
    <source>
        <dbReference type="ARBA" id="ARBA00022963"/>
    </source>
</evidence>
<comment type="similarity">
    <text evidence="2">Belongs to the 3-hydroxyacyl-CoA dehydrogenase family.</text>
</comment>
<evidence type="ECO:0000256" key="6">
    <source>
        <dbReference type="ARBA" id="ARBA00023027"/>
    </source>
</evidence>
<evidence type="ECO:0000313" key="13">
    <source>
        <dbReference type="EMBL" id="MBE9031129.1"/>
    </source>
</evidence>
<dbReference type="InterPro" id="IPR036291">
    <property type="entry name" value="NAD(P)-bd_dom_sf"/>
</dbReference>
<proteinExistence type="inferred from homology"/>
<comment type="catalytic activity">
    <reaction evidence="8">
        <text>a (3S)-3-hydroxyacyl-CoA + NAD(+) = a 3-oxoacyl-CoA + NADH + H(+)</text>
        <dbReference type="Rhea" id="RHEA:22432"/>
        <dbReference type="ChEBI" id="CHEBI:15378"/>
        <dbReference type="ChEBI" id="CHEBI:57318"/>
        <dbReference type="ChEBI" id="CHEBI:57540"/>
        <dbReference type="ChEBI" id="CHEBI:57945"/>
        <dbReference type="ChEBI" id="CHEBI:90726"/>
        <dbReference type="EC" id="1.1.1.35"/>
    </reaction>
</comment>
<dbReference type="Pfam" id="PF00378">
    <property type="entry name" value="ECH_1"/>
    <property type="match status" value="1"/>
</dbReference>
<evidence type="ECO:0000256" key="8">
    <source>
        <dbReference type="ARBA" id="ARBA00049556"/>
    </source>
</evidence>
<dbReference type="InterPro" id="IPR006108">
    <property type="entry name" value="3HC_DH_C"/>
</dbReference>
<keyword evidence="6" id="KW-0520">NAD</keyword>
<dbReference type="GO" id="GO:0006631">
    <property type="term" value="P:fatty acid metabolic process"/>
    <property type="evidence" value="ECO:0007669"/>
    <property type="project" value="UniProtKB-KW"/>
</dbReference>
<dbReference type="SUPFAM" id="SSF52096">
    <property type="entry name" value="ClpP/crotonase"/>
    <property type="match status" value="1"/>
</dbReference>
<dbReference type="InterPro" id="IPR001753">
    <property type="entry name" value="Enoyl-CoA_hydra/iso"/>
</dbReference>
<dbReference type="AlphaFoldDB" id="A0A928Z3X2"/>
<comment type="caution">
    <text evidence="13">The sequence shown here is derived from an EMBL/GenBank/DDBJ whole genome shotgun (WGS) entry which is preliminary data.</text>
</comment>
<evidence type="ECO:0000256" key="7">
    <source>
        <dbReference type="ARBA" id="ARBA00023098"/>
    </source>
</evidence>
<keyword evidence="7" id="KW-0443">Lipid metabolism</keyword>
<dbReference type="PANTHER" id="PTHR48075">
    <property type="entry name" value="3-HYDROXYACYL-COA DEHYDROGENASE FAMILY PROTEIN"/>
    <property type="match status" value="1"/>
</dbReference>
<evidence type="ECO:0000256" key="2">
    <source>
        <dbReference type="ARBA" id="ARBA00009463"/>
    </source>
</evidence>
<feature type="domain" description="3-hydroxyacyl-CoA dehydrogenase NAD binding" evidence="12">
    <location>
        <begin position="7"/>
        <end position="189"/>
    </location>
</feature>
<keyword evidence="4" id="KW-0442">Lipid degradation</keyword>
<evidence type="ECO:0000256" key="1">
    <source>
        <dbReference type="ARBA" id="ARBA00005005"/>
    </source>
</evidence>
<dbReference type="CDD" id="cd06558">
    <property type="entry name" value="crotonase-like"/>
    <property type="match status" value="1"/>
</dbReference>
<dbReference type="InterPro" id="IPR006176">
    <property type="entry name" value="3-OHacyl-CoA_DH_NAD-bd"/>
</dbReference>
<dbReference type="SUPFAM" id="SSF51735">
    <property type="entry name" value="NAD(P)-binding Rossmann-fold domains"/>
    <property type="match status" value="1"/>
</dbReference>
<feature type="region of interest" description="Disordered" evidence="9">
    <location>
        <begin position="436"/>
        <end position="484"/>
    </location>
</feature>
<dbReference type="EMBL" id="JADEXQ010000053">
    <property type="protein sequence ID" value="MBE9031129.1"/>
    <property type="molecule type" value="Genomic_DNA"/>
</dbReference>
<protein>
    <submittedName>
        <fullName evidence="13">Enoyl-CoA hydratase/isomerase family protein</fullName>
    </submittedName>
</protein>
<gene>
    <name evidence="13" type="ORF">IQ266_15450</name>
</gene>
<keyword evidence="14" id="KW-1185">Reference proteome</keyword>
<evidence type="ECO:0000259" key="11">
    <source>
        <dbReference type="Pfam" id="PF00725"/>
    </source>
</evidence>
<sequence length="839" mass="91403">MLKAFRTVAVLGAGIMGSQIAAHLANAGLSVHLLDRAHDGESKNHHVEAAFKRAMKLSPPIFFTDKIARRITLGNFDQHFDRLKQADWVIEVIIEDLAIKQEMMARIEAVVRPNTIVSTNTSGLPVAAIAAGRSEAFRRHFLGTHFFNPPRYLKLLELIPTEDTAPSTLARVQEFGAMRLGKGIVIAKDTPNFVANRIGVYATMLGLQALEQGYTIAEIDTLTGILVGRPKSATFRTADLVGLDTLSAVLQHLHGAIPQDESPAMFAIPDVLRNLVAAGALGAKTKRGFYQKVKGEILALDPRTMEYALPAPIDFGPAMAIAKVKDLGDRLRLLYKDQGRAGQFFRNYMRRLFAYCINRIPEITDDFSEIDRALRWGFGWQMGPFAIWDRLGFSMVLADMESHSMTIPAWVMKMKEEGAAGFYTSAAVPTREMSVHGEMDGGRSARSNVVIPPSPPNSYGEATPTNGGSDDKVPLLKGDLGGSQPEYPNDHIDLDAIKADHHNLLWRNAEAALLDLGDGVALYEFRSKGNTLSMKVLEGLDEVMTLVERGEFRGLVIGNGRDHFCGGANLMEMAAMAQADMARFGNVSATELVEQSAISGLIEKFQGLLNRIYYSPYPVVAAVQGRSLGGGAELVLACPKIVAAAESYIGLVEVSVGLIPGAGGIMRMVSRATHRAATETPAHILPFLKTVFETIATAKVSSSALEAQELGFLPDDAVIIMDGDRRLDVAKAEVLRLDQIGYVPPAAHNTFMVLGKPGRAMFDYAAYVFEQGGFATAYDRFLAGKLAYVMTGGDLTAPTIVPESYLLDLEKQTFVPLLQQPKTQARIESMLTRKKPLRN</sequence>
<evidence type="ECO:0000313" key="14">
    <source>
        <dbReference type="Proteomes" id="UP000625316"/>
    </source>
</evidence>
<dbReference type="Pfam" id="PF02737">
    <property type="entry name" value="3HCDH_N"/>
    <property type="match status" value="1"/>
</dbReference>
<feature type="domain" description="3-hydroxyacyl-CoA dehydrogenase C-terminal" evidence="11">
    <location>
        <begin position="193"/>
        <end position="291"/>
    </location>
</feature>
<evidence type="ECO:0000256" key="10">
    <source>
        <dbReference type="SAM" id="SignalP"/>
    </source>
</evidence>
<dbReference type="GO" id="GO:0003857">
    <property type="term" value="F:(3S)-3-hydroxyacyl-CoA dehydrogenase (NAD+) activity"/>
    <property type="evidence" value="ECO:0007669"/>
    <property type="project" value="UniProtKB-EC"/>
</dbReference>
<evidence type="ECO:0000256" key="5">
    <source>
        <dbReference type="ARBA" id="ARBA00023002"/>
    </source>
</evidence>
<dbReference type="PANTHER" id="PTHR48075:SF7">
    <property type="entry name" value="3-HYDROXYACYL-COA DEHYDROGENASE-RELATED"/>
    <property type="match status" value="1"/>
</dbReference>
<keyword evidence="3" id="KW-0276">Fatty acid metabolism</keyword>
<keyword evidence="5" id="KW-0560">Oxidoreductase</keyword>
<feature type="chain" id="PRO_5037726366" evidence="10">
    <location>
        <begin position="22"/>
        <end position="839"/>
    </location>
</feature>
<accession>A0A928Z3X2</accession>
<dbReference type="Pfam" id="PF00725">
    <property type="entry name" value="3HCDH"/>
    <property type="match status" value="1"/>
</dbReference>
<evidence type="ECO:0000256" key="9">
    <source>
        <dbReference type="SAM" id="MobiDB-lite"/>
    </source>
</evidence>
<feature type="signal peptide" evidence="10">
    <location>
        <begin position="1"/>
        <end position="21"/>
    </location>
</feature>
<dbReference type="InterPro" id="IPR029045">
    <property type="entry name" value="ClpP/crotonase-like_dom_sf"/>
</dbReference>